<protein>
    <submittedName>
        <fullName evidence="1">Uncharacterized protein</fullName>
    </submittedName>
</protein>
<sequence length="131" mass="15215">MIERLRIREELDEEQYTKVITVIEKLKSKFPTVFSRRTKTGEKISFIETSICGGLNFDILIGKRERPFVVVEVEGRKAASAFGIMKFLMEEAGVEYSPECDGNQAYFELKRLVKARNLLDFLEWKSIKTLK</sequence>
<organism evidence="1 2">
    <name type="scientific">Pyrococcus horikoshii</name>
    <dbReference type="NCBI Taxonomy" id="53953"/>
    <lineage>
        <taxon>Archaea</taxon>
        <taxon>Methanobacteriati</taxon>
        <taxon>Methanobacteriota</taxon>
        <taxon>Thermococci</taxon>
        <taxon>Thermococcales</taxon>
        <taxon>Thermococcaceae</taxon>
        <taxon>Pyrococcus</taxon>
    </lineage>
</organism>
<gene>
    <name evidence="1" type="ORF">HA331_08875</name>
</gene>
<name>A0A832SZ33_PYRHR</name>
<evidence type="ECO:0000313" key="2">
    <source>
        <dbReference type="Proteomes" id="UP000617544"/>
    </source>
</evidence>
<evidence type="ECO:0000313" key="1">
    <source>
        <dbReference type="EMBL" id="HII61830.1"/>
    </source>
</evidence>
<proteinExistence type="predicted"/>
<dbReference type="AlphaFoldDB" id="A0A832SZ33"/>
<dbReference type="OMA" id="AFGIMKF"/>
<comment type="caution">
    <text evidence="1">The sequence shown here is derived from an EMBL/GenBank/DDBJ whole genome shotgun (WGS) entry which is preliminary data.</text>
</comment>
<dbReference type="GeneID" id="1443448"/>
<accession>A0A832SZ33</accession>
<dbReference type="RefSeq" id="WP_010885213.1">
    <property type="nucleotide sequence ID" value="NZ_DUJN01000008.1"/>
</dbReference>
<dbReference type="EMBL" id="DUJN01000008">
    <property type="protein sequence ID" value="HII61830.1"/>
    <property type="molecule type" value="Genomic_DNA"/>
</dbReference>
<reference evidence="1" key="1">
    <citation type="journal article" date="2020" name="bioRxiv">
        <title>A rank-normalized archaeal taxonomy based on genome phylogeny resolves widespread incomplete and uneven classifications.</title>
        <authorList>
            <person name="Rinke C."/>
            <person name="Chuvochina M."/>
            <person name="Mussig A.J."/>
            <person name="Chaumeil P.-A."/>
            <person name="Waite D.W."/>
            <person name="Whitman W.B."/>
            <person name="Parks D.H."/>
            <person name="Hugenholtz P."/>
        </authorList>
    </citation>
    <scope>NUCLEOTIDE SEQUENCE</scope>
    <source>
        <strain evidence="1">UBA8834</strain>
    </source>
</reference>
<dbReference type="Proteomes" id="UP000617544">
    <property type="component" value="Unassembled WGS sequence"/>
</dbReference>